<feature type="compositionally biased region" description="Basic and acidic residues" evidence="1">
    <location>
        <begin position="370"/>
        <end position="382"/>
    </location>
</feature>
<organism evidence="2">
    <name type="scientific">Homalodisca liturata</name>
    <dbReference type="NCBI Taxonomy" id="320908"/>
    <lineage>
        <taxon>Eukaryota</taxon>
        <taxon>Metazoa</taxon>
        <taxon>Ecdysozoa</taxon>
        <taxon>Arthropoda</taxon>
        <taxon>Hexapoda</taxon>
        <taxon>Insecta</taxon>
        <taxon>Pterygota</taxon>
        <taxon>Neoptera</taxon>
        <taxon>Paraneoptera</taxon>
        <taxon>Hemiptera</taxon>
        <taxon>Auchenorrhyncha</taxon>
        <taxon>Membracoidea</taxon>
        <taxon>Cicadellidae</taxon>
        <taxon>Cicadellinae</taxon>
        <taxon>Proconiini</taxon>
        <taxon>Homalodisca</taxon>
    </lineage>
</organism>
<dbReference type="EMBL" id="GECU01027498">
    <property type="protein sequence ID" value="JAS80208.1"/>
    <property type="molecule type" value="Transcribed_RNA"/>
</dbReference>
<gene>
    <name evidence="2" type="ORF">g.9491</name>
</gene>
<proteinExistence type="predicted"/>
<protein>
    <submittedName>
        <fullName evidence="2">Uncharacterized protein</fullName>
    </submittedName>
</protein>
<feature type="region of interest" description="Disordered" evidence="1">
    <location>
        <begin position="1"/>
        <end position="24"/>
    </location>
</feature>
<dbReference type="AlphaFoldDB" id="A0A1B6HZW1"/>
<sequence>MPERQRKTRGNFQGKYKSSCDDQNGKETCGGEFYENLNKVVCSWLNFKQYLYSDSNIEMETLRNVLPHLFHFRQYNVTNKHNATETHRDRKKSLYVIDLDKLNTNLSLSKDEKKTLKKILSRLKYRKEDMKRCNKETKKSVAYKLCNVFSKEQKENKGKSSHRKTKQNKKRLAKAKRLSSTAVCSECQREKIVTKAKRKTQNNFKKPITLSQEKILKSLIDFDPMMEVAKPSIQGCGSSCSISGLFGETQSININNIEFKYLNPTYLVQYNSNDIDESKGRDRLFSNVALGAHLGRGRMTIHEPRDNVPHHLDMTMHYEESGESHLVGLGPVTERMIKERQSLRHPDRISSASEPVIRYPRFPLERNFPFDERDGNIDDRTTHGRNAYYTQA</sequence>
<feature type="non-terminal residue" evidence="2">
    <location>
        <position position="392"/>
    </location>
</feature>
<feature type="region of interest" description="Disordered" evidence="1">
    <location>
        <begin position="370"/>
        <end position="392"/>
    </location>
</feature>
<evidence type="ECO:0000256" key="1">
    <source>
        <dbReference type="SAM" id="MobiDB-lite"/>
    </source>
</evidence>
<name>A0A1B6HZW1_9HEMI</name>
<accession>A0A1B6HZW1</accession>
<reference evidence="2" key="1">
    <citation type="submission" date="2015-11" db="EMBL/GenBank/DDBJ databases">
        <title>De novo transcriptome assembly of four potential Pierce s Disease insect vectors from Arizona vineyards.</title>
        <authorList>
            <person name="Tassone E.E."/>
        </authorList>
    </citation>
    <scope>NUCLEOTIDE SEQUENCE</scope>
</reference>
<evidence type="ECO:0000313" key="2">
    <source>
        <dbReference type="EMBL" id="JAS80208.1"/>
    </source>
</evidence>